<organism evidence="2 3">
    <name type="scientific">Borreliella yangtzensis</name>
    <dbReference type="NCBI Taxonomy" id="683292"/>
    <lineage>
        <taxon>Bacteria</taxon>
        <taxon>Pseudomonadati</taxon>
        <taxon>Spirochaetota</taxon>
        <taxon>Spirochaetia</taxon>
        <taxon>Spirochaetales</taxon>
        <taxon>Borreliaceae</taxon>
        <taxon>Borreliella</taxon>
    </lineage>
</organism>
<dbReference type="EMBL" id="JACHFG010000004">
    <property type="protein sequence ID" value="MBB6043300.1"/>
    <property type="molecule type" value="Genomic_DNA"/>
</dbReference>
<dbReference type="Proteomes" id="UP000555838">
    <property type="component" value="Unassembled WGS sequence"/>
</dbReference>
<protein>
    <submittedName>
        <fullName evidence="2">Uncharacterized protein</fullName>
    </submittedName>
</protein>
<accession>A0ABR6PB55</accession>
<dbReference type="EMBL" id="JACHFG010000004">
    <property type="protein sequence ID" value="MBB6043343.1"/>
    <property type="molecule type" value="Genomic_DNA"/>
</dbReference>
<evidence type="ECO:0000313" key="1">
    <source>
        <dbReference type="EMBL" id="MBB6043300.1"/>
    </source>
</evidence>
<name>A0ABR6PB55_9SPIR</name>
<reference evidence="2 3" key="1">
    <citation type="submission" date="2020-08" db="EMBL/GenBank/DDBJ databases">
        <title>Genomic Encyclopedia of Type Strains, Phase IV (KMG-IV): sequencing the most valuable type-strain genomes for metagenomic binning, comparative biology and taxonomic classification.</title>
        <authorList>
            <person name="Goeker M."/>
        </authorList>
    </citation>
    <scope>NUCLEOTIDE SEQUENCE [LARGE SCALE GENOMIC DNA]</scope>
    <source>
        <strain evidence="2 3">DSM 24625</strain>
    </source>
</reference>
<comment type="caution">
    <text evidence="2">The sequence shown here is derived from an EMBL/GenBank/DDBJ whole genome shotgun (WGS) entry which is preliminary data.</text>
</comment>
<evidence type="ECO:0000313" key="2">
    <source>
        <dbReference type="EMBL" id="MBB6043343.1"/>
    </source>
</evidence>
<proteinExistence type="predicted"/>
<evidence type="ECO:0000313" key="3">
    <source>
        <dbReference type="Proteomes" id="UP000555838"/>
    </source>
</evidence>
<keyword evidence="3" id="KW-1185">Reference proteome</keyword>
<gene>
    <name evidence="1" type="ORF">HNP68_000922</name>
    <name evidence="2" type="ORF">HNP68_000965</name>
</gene>
<sequence>MDYALVNGRSFLKNLKSYHGMKQEAISIIFDFKITGY</sequence>